<organism evidence="1">
    <name type="scientific">Arabidopsis thaliana</name>
    <name type="common">Mouse-ear cress</name>
    <dbReference type="NCBI Taxonomy" id="3702"/>
    <lineage>
        <taxon>Eukaryota</taxon>
        <taxon>Viridiplantae</taxon>
        <taxon>Streptophyta</taxon>
        <taxon>Embryophyta</taxon>
        <taxon>Tracheophyta</taxon>
        <taxon>Spermatophyta</taxon>
        <taxon>Magnoliopsida</taxon>
        <taxon>eudicotyledons</taxon>
        <taxon>Gunneridae</taxon>
        <taxon>Pentapetalae</taxon>
        <taxon>rosids</taxon>
        <taxon>malvids</taxon>
        <taxon>Brassicales</taxon>
        <taxon>Brassicaceae</taxon>
        <taxon>Camelineae</taxon>
        <taxon>Arabidopsis</taxon>
    </lineage>
</organism>
<reference evidence="1" key="1">
    <citation type="submission" date="2004-10" db="EMBL/GenBank/DDBJ databases">
        <title>Reconstruction of cDNA sequences for hypothetical genes in Arabidopsis thaliana from 5' and 3' RACE products.</title>
        <authorList>
            <person name="Xiao Y."/>
            <person name="Underwood B."/>
            <person name="Moskal W."/>
            <person name="Wang W."/>
            <person name="Redman J."/>
            <person name="Wu H.C."/>
            <person name="Utterback T."/>
            <person name="Town C.D."/>
        </authorList>
    </citation>
    <scope>NUCLEOTIDE SEQUENCE</scope>
</reference>
<accession>Q5Q0J1</accession>
<gene>
    <name evidence="1" type="ordered locus">At1g03710</name>
</gene>
<evidence type="ECO:0000313" key="1">
    <source>
        <dbReference type="EMBL" id="AAV68796.1"/>
    </source>
</evidence>
<proteinExistence type="evidence at transcript level"/>
<protein>
    <submittedName>
        <fullName evidence="1">Uncharacterized protein</fullName>
    </submittedName>
</protein>
<dbReference type="EMBL" id="AY800560">
    <property type="protein sequence ID" value="AAV68796.1"/>
    <property type="molecule type" value="mRNA"/>
</dbReference>
<name>Q5Q0J1_ARATH</name>
<dbReference type="AlphaFoldDB" id="Q5Q0J1"/>
<sequence length="106" mass="12225">MKDARKRRETVKAMTRFGVSIVSKAQTTSRLMSLLRMMRNWSFVDTRAITTRARFVVKLDLLSINLGIKLEPLCGGYRVSKWISFLNMFVTEYALSIWMPPSSSQT</sequence>